<feature type="transmembrane region" description="Helical" evidence="1">
    <location>
        <begin position="208"/>
        <end position="226"/>
    </location>
</feature>
<evidence type="ECO:0000313" key="3">
    <source>
        <dbReference type="Proteomes" id="UP000271573"/>
    </source>
</evidence>
<name>A0A3G9IU64_9ACTN</name>
<dbReference type="AlphaFoldDB" id="A0A3G9IU64"/>
<organism evidence="2 3">
    <name type="scientific">Nocardioides baekrokdamisoli</name>
    <dbReference type="NCBI Taxonomy" id="1804624"/>
    <lineage>
        <taxon>Bacteria</taxon>
        <taxon>Bacillati</taxon>
        <taxon>Actinomycetota</taxon>
        <taxon>Actinomycetes</taxon>
        <taxon>Propionibacteriales</taxon>
        <taxon>Nocardioidaceae</taxon>
        <taxon>Nocardioides</taxon>
    </lineage>
</organism>
<dbReference type="OrthoDB" id="572497at2"/>
<dbReference type="InterPro" id="IPR021125">
    <property type="entry name" value="DUF2127"/>
</dbReference>
<evidence type="ECO:0000313" key="2">
    <source>
        <dbReference type="EMBL" id="BBH17171.1"/>
    </source>
</evidence>
<keyword evidence="3" id="KW-1185">Reference proteome</keyword>
<feature type="transmembrane region" description="Helical" evidence="1">
    <location>
        <begin position="150"/>
        <end position="170"/>
    </location>
</feature>
<keyword evidence="1" id="KW-0472">Membrane</keyword>
<dbReference type="RefSeq" id="WP_125568136.1">
    <property type="nucleotide sequence ID" value="NZ_AP019307.1"/>
</dbReference>
<proteinExistence type="predicted"/>
<dbReference type="Proteomes" id="UP000271573">
    <property type="component" value="Chromosome"/>
</dbReference>
<evidence type="ECO:0000256" key="1">
    <source>
        <dbReference type="SAM" id="Phobius"/>
    </source>
</evidence>
<reference evidence="2 3" key="1">
    <citation type="submission" date="2018-11" db="EMBL/GenBank/DDBJ databases">
        <title>Complete genome sequence of Nocardioides baekrokdamisoli strain KCTC 39748.</title>
        <authorList>
            <person name="Kang S.W."/>
            <person name="Lee K.C."/>
            <person name="Kim K.K."/>
            <person name="Kim J.S."/>
            <person name="Kim D.S."/>
            <person name="Ko S.H."/>
            <person name="Yang S.H."/>
            <person name="Shin Y.K."/>
            <person name="Lee J.S."/>
        </authorList>
    </citation>
    <scope>NUCLEOTIDE SEQUENCE [LARGE SCALE GENOMIC DNA]</scope>
    <source>
        <strain evidence="2 3">KCTC 39748</strain>
    </source>
</reference>
<evidence type="ECO:0008006" key="4">
    <source>
        <dbReference type="Google" id="ProtNLM"/>
    </source>
</evidence>
<gene>
    <name evidence="2" type="ORF">Back2_14580</name>
</gene>
<dbReference type="Pfam" id="PF09900">
    <property type="entry name" value="DUF2127"/>
    <property type="match status" value="1"/>
</dbReference>
<dbReference type="EMBL" id="AP019307">
    <property type="protein sequence ID" value="BBH17171.1"/>
    <property type="molecule type" value="Genomic_DNA"/>
</dbReference>
<sequence>MPRPFARYNWEVRACGRHGHVLYQPTEPDLAARLHVMTPAGDAWRCLRCAAYVPDAASVVVGPAADAPIVLRGKALKDATILRLLAAERIIRALFLGLAAYGVFRFAADKESLARTISADLPLLQPLEDKLGINLANSTPMRLMDKALSYSHHTLIWVAIALVAYAALELLEGVGLWSLKRWGEYVGAVGTSVLLPLEIYDIVDKTTLLRVVLFLVNVAAVVYLVWSKRLFGVRGGLAAYEAERRSVSLLEVETAAERTP</sequence>
<dbReference type="KEGG" id="nbe:Back2_14580"/>
<protein>
    <recommendedName>
        <fullName evidence="4">DUF2127 domain-containing protein</fullName>
    </recommendedName>
</protein>
<keyword evidence="1" id="KW-1133">Transmembrane helix</keyword>
<keyword evidence="1" id="KW-0812">Transmembrane</keyword>
<accession>A0A3G9IU64</accession>
<feature type="transmembrane region" description="Helical" evidence="1">
    <location>
        <begin position="90"/>
        <end position="108"/>
    </location>
</feature>